<feature type="compositionally biased region" description="Basic and acidic residues" evidence="4">
    <location>
        <begin position="747"/>
        <end position="759"/>
    </location>
</feature>
<name>A0A6P8XP85_DROAB</name>
<dbReference type="GO" id="GO:0006281">
    <property type="term" value="P:DNA repair"/>
    <property type="evidence" value="ECO:0007669"/>
    <property type="project" value="TreeGrafter"/>
</dbReference>
<protein>
    <submittedName>
        <fullName evidence="8">Transcription termination factor 2</fullName>
    </submittedName>
</protein>
<evidence type="ECO:0000313" key="7">
    <source>
        <dbReference type="Proteomes" id="UP000515160"/>
    </source>
</evidence>
<dbReference type="OrthoDB" id="423559at2759"/>
<feature type="region of interest" description="Disordered" evidence="4">
    <location>
        <begin position="214"/>
        <end position="236"/>
    </location>
</feature>
<dbReference type="Proteomes" id="UP000515160">
    <property type="component" value="Chromosome 2R"/>
</dbReference>
<evidence type="ECO:0000259" key="6">
    <source>
        <dbReference type="PROSITE" id="PS51194"/>
    </source>
</evidence>
<dbReference type="InterPro" id="IPR027417">
    <property type="entry name" value="P-loop_NTPase"/>
</dbReference>
<keyword evidence="1" id="KW-0547">Nucleotide-binding</keyword>
<sequence>MGHFQKEIPAPCQCCEIELRSLFIKKYLLMSQINESCVEVGNSPIYTGNITYEDKDNRCPLKLVNSGCTSDELVMDVPSTPANIDDSINSDCQILAPNNEQLIYINLGSDIEDADEIPHGVGNLERVEDEHEAGLVANYASDENAIFVSADIYEREKSNFDELVQNTLKAEKRKVQLESQDKYASDLDAAEKDVLQLNARLALMSQYIDNLRVESEQGNKDKPGPNSEAGAEADEKPSWSHIYAGVNRHRHIAGGSVAEFYQHKTNIISGLKTLYEPDGPPPSASEFTIQPKALLVPLLPHQTTGLKWLLWREAQKVSGGILADDMGLGKTLSIIALIVAANENKRLAMPKVKTDFDYKKSFEHQLQLFNKLKTPWKRINILESDSEDEPDVLPPKRPFLPYEEADDERLLLPNDECTYNAGTLIVCPMSVMSQWAAEATTKVKHKELNVHTYHGPDRRAISVSDLRSMDLVITSYNTLVSEWKRFGSDSRLFSSRWERLVLDEAHIIRNTKTVCFGTVTNIKAQHHWALTGTPIQNCALDCFALLKFLSVPNFKDLTLWRRYLNQGIAGHCRMSYLIKPLMLRRTKLQLQLAGEMPALPPLQVKLIDVQLTPAEINVYQILSAISLRIFAQFLRQREQNNQDLHYYSVQTTPNFIVDEVDSKYKAIYENFLRSIGYDPRERVQGIFILVLLLRLRQFCCHPGLMVKMLCNEFNLSADEDDQDELESEHLNINGQGTIEKSTFSAIKSEKNPVKEESDVSRPSTSSQDTKLNKKERKSNIRTSSPTIGENIIKKEECQSGIKYEEDTLHTSMTMATAMKLLNPSNPIFEFKRDSSKLRMVFEILQKLLQETNDKIIVVSQWTSYLAVIKNRLDEMGHETLDFNGKMDASERSESLSEFNNTSNNKRILLLSLTAGGVGLNLNVANHLLMADLHWNPQLERQAQDRIYRYGQKKPSFIYRLMCKDTVEQRIKALQDYKIEISNVVLNPGQALHISGSNGLSLKDLKKIFGMQ</sequence>
<dbReference type="Pfam" id="PF00176">
    <property type="entry name" value="SNF2-rel_dom"/>
    <property type="match status" value="1"/>
</dbReference>
<dbReference type="SUPFAM" id="SSF52540">
    <property type="entry name" value="P-loop containing nucleoside triphosphate hydrolases"/>
    <property type="match status" value="2"/>
</dbReference>
<dbReference type="Gene3D" id="3.40.50.300">
    <property type="entry name" value="P-loop containing nucleotide triphosphate hydrolases"/>
    <property type="match status" value="1"/>
</dbReference>
<dbReference type="InterPro" id="IPR050628">
    <property type="entry name" value="SNF2_RAD54_helicase_TF"/>
</dbReference>
<dbReference type="GO" id="GO:0016787">
    <property type="term" value="F:hydrolase activity"/>
    <property type="evidence" value="ECO:0007669"/>
    <property type="project" value="UniProtKB-KW"/>
</dbReference>
<dbReference type="GO" id="GO:0008094">
    <property type="term" value="F:ATP-dependent activity, acting on DNA"/>
    <property type="evidence" value="ECO:0007669"/>
    <property type="project" value="TreeGrafter"/>
</dbReference>
<dbReference type="PANTHER" id="PTHR45626">
    <property type="entry name" value="TRANSCRIPTION TERMINATION FACTOR 2-RELATED"/>
    <property type="match status" value="1"/>
</dbReference>
<evidence type="ECO:0000256" key="2">
    <source>
        <dbReference type="ARBA" id="ARBA00022801"/>
    </source>
</evidence>
<dbReference type="GeneID" id="117574973"/>
<dbReference type="SMART" id="SM00487">
    <property type="entry name" value="DEXDc"/>
    <property type="match status" value="1"/>
</dbReference>
<dbReference type="RefSeq" id="XP_034114928.1">
    <property type="nucleotide sequence ID" value="XM_034259037.2"/>
</dbReference>
<gene>
    <name evidence="8" type="primary">LOC117574973</name>
</gene>
<dbReference type="PANTHER" id="PTHR45626:SF50">
    <property type="entry name" value="TRANSCRIPTION TERMINATION FACTOR 2"/>
    <property type="match status" value="1"/>
</dbReference>
<dbReference type="SMART" id="SM00490">
    <property type="entry name" value="HELICc"/>
    <property type="match status" value="1"/>
</dbReference>
<dbReference type="InterPro" id="IPR038718">
    <property type="entry name" value="SNF2-like_sf"/>
</dbReference>
<feature type="compositionally biased region" description="Basic and acidic residues" evidence="4">
    <location>
        <begin position="214"/>
        <end position="223"/>
    </location>
</feature>
<dbReference type="InterPro" id="IPR001650">
    <property type="entry name" value="Helicase_C-like"/>
</dbReference>
<dbReference type="PROSITE" id="PS51192">
    <property type="entry name" value="HELICASE_ATP_BIND_1"/>
    <property type="match status" value="1"/>
</dbReference>
<evidence type="ECO:0000256" key="3">
    <source>
        <dbReference type="ARBA" id="ARBA00022840"/>
    </source>
</evidence>
<feature type="domain" description="Helicase ATP-binding" evidence="5">
    <location>
        <begin position="311"/>
        <end position="552"/>
    </location>
</feature>
<keyword evidence="3" id="KW-0067">ATP-binding</keyword>
<dbReference type="InterPro" id="IPR000330">
    <property type="entry name" value="SNF2_N"/>
</dbReference>
<dbReference type="GO" id="GO:0005634">
    <property type="term" value="C:nucleus"/>
    <property type="evidence" value="ECO:0007669"/>
    <property type="project" value="TreeGrafter"/>
</dbReference>
<dbReference type="PROSITE" id="PS51194">
    <property type="entry name" value="HELICASE_CTER"/>
    <property type="match status" value="1"/>
</dbReference>
<evidence type="ECO:0000256" key="4">
    <source>
        <dbReference type="SAM" id="MobiDB-lite"/>
    </source>
</evidence>
<accession>A0A6P8XP85</accession>
<dbReference type="Pfam" id="PF00271">
    <property type="entry name" value="Helicase_C"/>
    <property type="match status" value="1"/>
</dbReference>
<feature type="region of interest" description="Disordered" evidence="4">
    <location>
        <begin position="746"/>
        <end position="785"/>
    </location>
</feature>
<organism evidence="7 8">
    <name type="scientific">Drosophila albomicans</name>
    <name type="common">Fruit fly</name>
    <dbReference type="NCBI Taxonomy" id="7291"/>
    <lineage>
        <taxon>Eukaryota</taxon>
        <taxon>Metazoa</taxon>
        <taxon>Ecdysozoa</taxon>
        <taxon>Arthropoda</taxon>
        <taxon>Hexapoda</taxon>
        <taxon>Insecta</taxon>
        <taxon>Pterygota</taxon>
        <taxon>Neoptera</taxon>
        <taxon>Endopterygota</taxon>
        <taxon>Diptera</taxon>
        <taxon>Brachycera</taxon>
        <taxon>Muscomorpha</taxon>
        <taxon>Ephydroidea</taxon>
        <taxon>Drosophilidae</taxon>
        <taxon>Drosophila</taxon>
    </lineage>
</organism>
<dbReference type="GO" id="GO:0005524">
    <property type="term" value="F:ATP binding"/>
    <property type="evidence" value="ECO:0007669"/>
    <property type="project" value="UniProtKB-KW"/>
</dbReference>
<proteinExistence type="predicted"/>
<dbReference type="InterPro" id="IPR014001">
    <property type="entry name" value="Helicase_ATP-bd"/>
</dbReference>
<evidence type="ECO:0000313" key="8">
    <source>
        <dbReference type="RefSeq" id="XP_034114928.1"/>
    </source>
</evidence>
<reference evidence="8" key="1">
    <citation type="submission" date="2025-08" db="UniProtKB">
        <authorList>
            <consortium name="RefSeq"/>
        </authorList>
    </citation>
    <scope>IDENTIFICATION</scope>
    <source>
        <strain evidence="8">15112-1751.03</strain>
        <tissue evidence="8">Whole Adult</tissue>
    </source>
</reference>
<dbReference type="CDD" id="cd18793">
    <property type="entry name" value="SF2_C_SNF"/>
    <property type="match status" value="1"/>
</dbReference>
<feature type="compositionally biased region" description="Polar residues" evidence="4">
    <location>
        <begin position="760"/>
        <end position="769"/>
    </location>
</feature>
<evidence type="ECO:0000256" key="1">
    <source>
        <dbReference type="ARBA" id="ARBA00022741"/>
    </source>
</evidence>
<evidence type="ECO:0000259" key="5">
    <source>
        <dbReference type="PROSITE" id="PS51192"/>
    </source>
</evidence>
<dbReference type="Gene3D" id="3.40.50.10810">
    <property type="entry name" value="Tandem AAA-ATPase domain"/>
    <property type="match status" value="2"/>
</dbReference>
<feature type="domain" description="Helicase C-terminal" evidence="6">
    <location>
        <begin position="843"/>
        <end position="991"/>
    </location>
</feature>
<keyword evidence="7" id="KW-1185">Reference proteome</keyword>
<dbReference type="InterPro" id="IPR049730">
    <property type="entry name" value="SNF2/RAD54-like_C"/>
</dbReference>
<dbReference type="AlphaFoldDB" id="A0A6P8XP85"/>
<keyword evidence="2" id="KW-0378">Hydrolase</keyword>